<dbReference type="EMBL" id="CM042016">
    <property type="protein sequence ID" value="KAI3699547.1"/>
    <property type="molecule type" value="Genomic_DNA"/>
</dbReference>
<gene>
    <name evidence="1" type="ORF">L2E82_43941</name>
</gene>
<dbReference type="Proteomes" id="UP001055811">
    <property type="component" value="Linkage Group LG08"/>
</dbReference>
<reference evidence="1 2" key="2">
    <citation type="journal article" date="2022" name="Mol. Ecol. Resour.">
        <title>The genomes of chicory, endive, great burdock and yacon provide insights into Asteraceae paleo-polyploidization history and plant inulin production.</title>
        <authorList>
            <person name="Fan W."/>
            <person name="Wang S."/>
            <person name="Wang H."/>
            <person name="Wang A."/>
            <person name="Jiang F."/>
            <person name="Liu H."/>
            <person name="Zhao H."/>
            <person name="Xu D."/>
            <person name="Zhang Y."/>
        </authorList>
    </citation>
    <scope>NUCLEOTIDE SEQUENCE [LARGE SCALE GENOMIC DNA]</scope>
    <source>
        <strain evidence="2">cv. Punajuju</strain>
        <tissue evidence="1">Leaves</tissue>
    </source>
</reference>
<organism evidence="1 2">
    <name type="scientific">Cichorium intybus</name>
    <name type="common">Chicory</name>
    <dbReference type="NCBI Taxonomy" id="13427"/>
    <lineage>
        <taxon>Eukaryota</taxon>
        <taxon>Viridiplantae</taxon>
        <taxon>Streptophyta</taxon>
        <taxon>Embryophyta</taxon>
        <taxon>Tracheophyta</taxon>
        <taxon>Spermatophyta</taxon>
        <taxon>Magnoliopsida</taxon>
        <taxon>eudicotyledons</taxon>
        <taxon>Gunneridae</taxon>
        <taxon>Pentapetalae</taxon>
        <taxon>asterids</taxon>
        <taxon>campanulids</taxon>
        <taxon>Asterales</taxon>
        <taxon>Asteraceae</taxon>
        <taxon>Cichorioideae</taxon>
        <taxon>Cichorieae</taxon>
        <taxon>Cichoriinae</taxon>
        <taxon>Cichorium</taxon>
    </lineage>
</organism>
<proteinExistence type="predicted"/>
<protein>
    <submittedName>
        <fullName evidence="1">Uncharacterized protein</fullName>
    </submittedName>
</protein>
<keyword evidence="2" id="KW-1185">Reference proteome</keyword>
<evidence type="ECO:0000313" key="1">
    <source>
        <dbReference type="EMBL" id="KAI3699547.1"/>
    </source>
</evidence>
<sequence>MKRIEENKARMKAMGLEKMASSFMGSIPVSRNAKKKGKKKVGLEDDEEYKPHGDDEEFSSSSGPDGDDDDNESRMSRTKLAVESDGRIMRWKEREMKIVTDGCLSLVILSFLL</sequence>
<accession>A0ACB8ZNG8</accession>
<comment type="caution">
    <text evidence="1">The sequence shown here is derived from an EMBL/GenBank/DDBJ whole genome shotgun (WGS) entry which is preliminary data.</text>
</comment>
<evidence type="ECO:0000313" key="2">
    <source>
        <dbReference type="Proteomes" id="UP001055811"/>
    </source>
</evidence>
<reference evidence="2" key="1">
    <citation type="journal article" date="2022" name="Mol. Ecol. Resour.">
        <title>The genomes of chicory, endive, great burdock and yacon provide insights into Asteraceae palaeo-polyploidization history and plant inulin production.</title>
        <authorList>
            <person name="Fan W."/>
            <person name="Wang S."/>
            <person name="Wang H."/>
            <person name="Wang A."/>
            <person name="Jiang F."/>
            <person name="Liu H."/>
            <person name="Zhao H."/>
            <person name="Xu D."/>
            <person name="Zhang Y."/>
        </authorList>
    </citation>
    <scope>NUCLEOTIDE SEQUENCE [LARGE SCALE GENOMIC DNA]</scope>
    <source>
        <strain evidence="2">cv. Punajuju</strain>
    </source>
</reference>
<name>A0ACB8ZNG8_CICIN</name>